<keyword evidence="1" id="KW-0812">Transmembrane</keyword>
<feature type="domain" description="Methyltransferase type 11" evidence="2">
    <location>
        <begin position="114"/>
        <end position="190"/>
    </location>
</feature>
<organism evidence="3 4">
    <name type="scientific">Saponaria officinalis</name>
    <name type="common">Common soapwort</name>
    <name type="synonym">Lychnis saponaria</name>
    <dbReference type="NCBI Taxonomy" id="3572"/>
    <lineage>
        <taxon>Eukaryota</taxon>
        <taxon>Viridiplantae</taxon>
        <taxon>Streptophyta</taxon>
        <taxon>Embryophyta</taxon>
        <taxon>Tracheophyta</taxon>
        <taxon>Spermatophyta</taxon>
        <taxon>Magnoliopsida</taxon>
        <taxon>eudicotyledons</taxon>
        <taxon>Gunneridae</taxon>
        <taxon>Pentapetalae</taxon>
        <taxon>Caryophyllales</taxon>
        <taxon>Caryophyllaceae</taxon>
        <taxon>Caryophylleae</taxon>
        <taxon>Saponaria</taxon>
    </lineage>
</organism>
<keyword evidence="1" id="KW-0472">Membrane</keyword>
<gene>
    <name evidence="3" type="ORF">RND81_04G009400</name>
</gene>
<accession>A0AAW1LC48</accession>
<evidence type="ECO:0000313" key="4">
    <source>
        <dbReference type="Proteomes" id="UP001443914"/>
    </source>
</evidence>
<keyword evidence="1" id="KW-1133">Transmembrane helix</keyword>
<dbReference type="GO" id="GO:0008757">
    <property type="term" value="F:S-adenosylmethionine-dependent methyltransferase activity"/>
    <property type="evidence" value="ECO:0007669"/>
    <property type="project" value="InterPro"/>
</dbReference>
<sequence>MDRHIQVFLNRISLLAATIATILLLSIILHPPDTCIPHFTPHNSLKFPRSTCDPHHQPRPFSTLEKKNHRLWSTSAWLKKVQSFSNIFRDAQKHDRSRTFPILSNSSKSLCLLAGAGQEAMALRQIGVSDVTAIDLVDSPPLVSRADPYNLPFFDDAFDFAFSAQFDVVLFPTRFVSEMDRMVRVGGFCLLLVEQCTQEEIKEIVGLFKRGKLIDAHNFTFSGSKMTKIVVKITNSTVNLL</sequence>
<comment type="caution">
    <text evidence="3">The sequence shown here is derived from an EMBL/GenBank/DDBJ whole genome shotgun (WGS) entry which is preliminary data.</text>
</comment>
<dbReference type="PANTHER" id="PTHR45085:SF3">
    <property type="entry name" value="S-ADENOSYL-L-METHIONINE-DEPENDENT METHYLTRANSFERASES SUPERFAMILY PROTEIN"/>
    <property type="match status" value="1"/>
</dbReference>
<dbReference type="SUPFAM" id="SSF53335">
    <property type="entry name" value="S-adenosyl-L-methionine-dependent methyltransferases"/>
    <property type="match status" value="1"/>
</dbReference>
<reference evidence="3" key="1">
    <citation type="submission" date="2024-03" db="EMBL/GenBank/DDBJ databases">
        <title>WGS assembly of Saponaria officinalis var. Norfolk2.</title>
        <authorList>
            <person name="Jenkins J."/>
            <person name="Shu S."/>
            <person name="Grimwood J."/>
            <person name="Barry K."/>
            <person name="Goodstein D."/>
            <person name="Schmutz J."/>
            <person name="Leebens-Mack J."/>
            <person name="Osbourn A."/>
        </authorList>
    </citation>
    <scope>NUCLEOTIDE SEQUENCE [LARGE SCALE GENOMIC DNA]</scope>
    <source>
        <strain evidence="3">JIC</strain>
    </source>
</reference>
<dbReference type="PANTHER" id="PTHR45085">
    <property type="entry name" value="F21J9.14"/>
    <property type="match status" value="1"/>
</dbReference>
<dbReference type="Pfam" id="PF08241">
    <property type="entry name" value="Methyltransf_11"/>
    <property type="match status" value="1"/>
</dbReference>
<dbReference type="EMBL" id="JBDFQZ010000004">
    <property type="protein sequence ID" value="KAK9732603.1"/>
    <property type="molecule type" value="Genomic_DNA"/>
</dbReference>
<dbReference type="Gene3D" id="3.40.50.150">
    <property type="entry name" value="Vaccinia Virus protein VP39"/>
    <property type="match status" value="1"/>
</dbReference>
<evidence type="ECO:0000256" key="1">
    <source>
        <dbReference type="SAM" id="Phobius"/>
    </source>
</evidence>
<proteinExistence type="predicted"/>
<dbReference type="Proteomes" id="UP001443914">
    <property type="component" value="Unassembled WGS sequence"/>
</dbReference>
<dbReference type="AlphaFoldDB" id="A0AAW1LC48"/>
<evidence type="ECO:0000259" key="2">
    <source>
        <dbReference type="Pfam" id="PF08241"/>
    </source>
</evidence>
<name>A0AAW1LC48_SAPOF</name>
<protein>
    <recommendedName>
        <fullName evidence="2">Methyltransferase type 11 domain-containing protein</fullName>
    </recommendedName>
</protein>
<dbReference type="InterPro" id="IPR013216">
    <property type="entry name" value="Methyltransf_11"/>
</dbReference>
<feature type="transmembrane region" description="Helical" evidence="1">
    <location>
        <begin position="12"/>
        <end position="29"/>
    </location>
</feature>
<evidence type="ECO:0000313" key="3">
    <source>
        <dbReference type="EMBL" id="KAK9732603.1"/>
    </source>
</evidence>
<keyword evidence="4" id="KW-1185">Reference proteome</keyword>
<dbReference type="InterPro" id="IPR029063">
    <property type="entry name" value="SAM-dependent_MTases_sf"/>
</dbReference>